<dbReference type="InterPro" id="IPR028261">
    <property type="entry name" value="DPD_II"/>
</dbReference>
<dbReference type="InterPro" id="IPR009051">
    <property type="entry name" value="Helical_ferredxn"/>
</dbReference>
<gene>
    <name evidence="3" type="ORF">SAMN04488503_1745</name>
</gene>
<evidence type="ECO:0000313" key="4">
    <source>
        <dbReference type="Proteomes" id="UP000198324"/>
    </source>
</evidence>
<dbReference type="SUPFAM" id="SSF46548">
    <property type="entry name" value="alpha-helical ferredoxin"/>
    <property type="match status" value="1"/>
</dbReference>
<dbReference type="InterPro" id="IPR036188">
    <property type="entry name" value="FAD/NAD-bd_sf"/>
</dbReference>
<keyword evidence="4" id="KW-1185">Reference proteome</keyword>
<dbReference type="InterPro" id="IPR006004">
    <property type="entry name" value="SudA-like"/>
</dbReference>
<dbReference type="SUPFAM" id="SSF51971">
    <property type="entry name" value="Nucleotide-binding domain"/>
    <property type="match status" value="2"/>
</dbReference>
<evidence type="ECO:0000259" key="2">
    <source>
        <dbReference type="Pfam" id="PF14691"/>
    </source>
</evidence>
<dbReference type="PRINTS" id="PR00419">
    <property type="entry name" value="ADXRDTASE"/>
</dbReference>
<evidence type="ECO:0000259" key="1">
    <source>
        <dbReference type="Pfam" id="PF07992"/>
    </source>
</evidence>
<reference evidence="3 4" key="1">
    <citation type="submission" date="2017-06" db="EMBL/GenBank/DDBJ databases">
        <authorList>
            <person name="Kim H.J."/>
            <person name="Triplett B.A."/>
        </authorList>
    </citation>
    <scope>NUCLEOTIDE SEQUENCE [LARGE SCALE GENOMIC DNA]</scope>
    <source>
        <strain evidence="3 4">DSM 13116</strain>
    </source>
</reference>
<dbReference type="EMBL" id="FZOC01000003">
    <property type="protein sequence ID" value="SNR89095.1"/>
    <property type="molecule type" value="Genomic_DNA"/>
</dbReference>
<dbReference type="Pfam" id="PF07992">
    <property type="entry name" value="Pyr_redox_2"/>
    <property type="match status" value="1"/>
</dbReference>
<proteinExistence type="predicted"/>
<name>A0A239A0C3_9BACT</name>
<dbReference type="InterPro" id="IPR023753">
    <property type="entry name" value="FAD/NAD-binding_dom"/>
</dbReference>
<sequence>MAEKTAKPARTPRTEMPTQAPFARIQNYLEVALGYGEAEAMVEASRCLQCKTPLCRQGCPVEIDIKGFIGQLQKGDLPGAYKVLREYNSLPAVCGRVCPQENQCEGMCILSKNPVKTGGAVAIGRLERYVADTFAARLAAGDAACLQITGEAACRMTRDDLRVACIGAGPASLTVAGYLAALGVKVTVFEALHEVGGVLVYGIPEFRLPKDIVRREVDAMKALGAEFKTNWVGGKAITVQELFDEGYKAVFIGVGAGLPQFMKIPGENSIGVFSANEYLTRVNLGRAYDFPNHDTPIFKADEVCVIGGGNVAMDAARTALRLGAKKVSIVYRRTKAEMPARLEELEHAIEEGVQLELLSAPLSLNADENKRLTSMTVQKMRLGEADASGRRRPEAIEGQTADIPCQLAIIAVGTRPNPILLDATKGLALNKRGYIDANPETGETSIHNVFAGGDIVTGAATVISAMGAGRKAAKEIARRLLGTEL</sequence>
<dbReference type="Gene3D" id="1.10.1060.10">
    <property type="entry name" value="Alpha-helical ferredoxin"/>
    <property type="match status" value="1"/>
</dbReference>
<dbReference type="Proteomes" id="UP000198324">
    <property type="component" value="Unassembled WGS sequence"/>
</dbReference>
<dbReference type="RefSeq" id="WP_089273784.1">
    <property type="nucleotide sequence ID" value="NZ_FZOC01000003.1"/>
</dbReference>
<organism evidence="3 4">
    <name type="scientific">Humidesulfovibrio mexicanus</name>
    <dbReference type="NCBI Taxonomy" id="147047"/>
    <lineage>
        <taxon>Bacteria</taxon>
        <taxon>Pseudomonadati</taxon>
        <taxon>Thermodesulfobacteriota</taxon>
        <taxon>Desulfovibrionia</taxon>
        <taxon>Desulfovibrionales</taxon>
        <taxon>Desulfovibrionaceae</taxon>
        <taxon>Humidesulfovibrio</taxon>
    </lineage>
</organism>
<dbReference type="PANTHER" id="PTHR42783:SF3">
    <property type="entry name" value="GLUTAMATE SYNTHASE [NADPH] SMALL CHAIN-RELATED"/>
    <property type="match status" value="1"/>
</dbReference>
<dbReference type="PANTHER" id="PTHR42783">
    <property type="entry name" value="GLUTAMATE SYNTHASE [NADPH] SMALL CHAIN"/>
    <property type="match status" value="1"/>
</dbReference>
<dbReference type="Gene3D" id="3.50.50.60">
    <property type="entry name" value="FAD/NAD(P)-binding domain"/>
    <property type="match status" value="2"/>
</dbReference>
<protein>
    <submittedName>
        <fullName evidence="3">Sulfide dehydrogenase (Flavoprotein) subunit SudA</fullName>
    </submittedName>
</protein>
<feature type="domain" description="FAD/NAD(P)-binding" evidence="1">
    <location>
        <begin position="162"/>
        <end position="469"/>
    </location>
</feature>
<dbReference type="AlphaFoldDB" id="A0A239A0C3"/>
<dbReference type="GO" id="GO:0051536">
    <property type="term" value="F:iron-sulfur cluster binding"/>
    <property type="evidence" value="ECO:0007669"/>
    <property type="project" value="InterPro"/>
</dbReference>
<dbReference type="NCBIfam" id="TIGR01316">
    <property type="entry name" value="gltA"/>
    <property type="match status" value="1"/>
</dbReference>
<dbReference type="OrthoDB" id="9803192at2"/>
<dbReference type="Pfam" id="PF14691">
    <property type="entry name" value="Fer4_20"/>
    <property type="match status" value="1"/>
</dbReference>
<accession>A0A239A0C3</accession>
<dbReference type="GO" id="GO:0016491">
    <property type="term" value="F:oxidoreductase activity"/>
    <property type="evidence" value="ECO:0007669"/>
    <property type="project" value="InterPro"/>
</dbReference>
<feature type="domain" description="Dihydroprymidine dehydrogenase" evidence="2">
    <location>
        <begin position="24"/>
        <end position="136"/>
    </location>
</feature>
<evidence type="ECO:0000313" key="3">
    <source>
        <dbReference type="EMBL" id="SNR89095.1"/>
    </source>
</evidence>